<dbReference type="PROSITE" id="PS50111">
    <property type="entry name" value="CHEMOTAXIS_TRANSDUC_2"/>
    <property type="match status" value="1"/>
</dbReference>
<dbReference type="InterPro" id="IPR004089">
    <property type="entry name" value="MCPsignal_dom"/>
</dbReference>
<evidence type="ECO:0000259" key="6">
    <source>
        <dbReference type="PROSITE" id="PS50885"/>
    </source>
</evidence>
<evidence type="ECO:0000256" key="4">
    <source>
        <dbReference type="SAM" id="Phobius"/>
    </source>
</evidence>
<keyword evidence="1 3" id="KW-0807">Transducer</keyword>
<proteinExistence type="inferred from homology"/>
<comment type="similarity">
    <text evidence="2">Belongs to the methyl-accepting chemotaxis (MCP) protein family.</text>
</comment>
<organism evidence="7 8">
    <name type="scientific">Eiseniibacteriota bacterium</name>
    <dbReference type="NCBI Taxonomy" id="2212470"/>
    <lineage>
        <taxon>Bacteria</taxon>
        <taxon>Candidatus Eiseniibacteriota</taxon>
    </lineage>
</organism>
<name>A0A538STL3_UNCEI</name>
<feature type="transmembrane region" description="Helical" evidence="4">
    <location>
        <begin position="6"/>
        <end position="27"/>
    </location>
</feature>
<evidence type="ECO:0000313" key="8">
    <source>
        <dbReference type="Proteomes" id="UP000319829"/>
    </source>
</evidence>
<feature type="domain" description="HAMP" evidence="6">
    <location>
        <begin position="196"/>
        <end position="248"/>
    </location>
</feature>
<dbReference type="Gene3D" id="1.10.287.950">
    <property type="entry name" value="Methyl-accepting chemotaxis protein"/>
    <property type="match status" value="1"/>
</dbReference>
<feature type="domain" description="Methyl-accepting transducer" evidence="5">
    <location>
        <begin position="267"/>
        <end position="503"/>
    </location>
</feature>
<sequence>MNTIRWRIIAGLGGLLAGLVIAAIVGVTSLGTLRRSLATEIEHLRESSEVGNGLVTAVFEEIRLADDARDQFQTAADATFQYQKRLDGLAGLTEADRVTVNHIKQLQAAIHVDYSLAHANLDLGRTREALALSAGVRAPVAELTRLVRELSARQSDKAVVVGQRLADLARQREIVLWLVLIATVIAGALVGVFTLRWVEGPLVRLVTAAERFGNGDLRPVTTGKMPREFQVLADAMRHMGERLRGIVSEVVGSADKIAASASDLSAVSEQLAASSSQVSSAMLEISTGAESQRNELNATQSALEQQRKATAEMADAASRVAHLGEEIRTVADRHRNDVAAAGTTLLDVREVVRTTATEVTQLAEQSAAIDDFVDLIKRISSQTNLLALNAAIEAARAGEHGRGFAVVAEEVRQLADESSRAAEDVARTTRVIREQVEEVTATMAVGQAKVRGIESVAEGAARGLTEIVAAVQQVEQAASRVTRAAQENRGVTEQLGAQAQQVVNRAVSHASSAEQVTAATQQQGASTQEMAGAAGDLLQAAEKLRGLVRGFRI</sequence>
<dbReference type="GO" id="GO:0007165">
    <property type="term" value="P:signal transduction"/>
    <property type="evidence" value="ECO:0007669"/>
    <property type="project" value="UniProtKB-KW"/>
</dbReference>
<dbReference type="PROSITE" id="PS50885">
    <property type="entry name" value="HAMP"/>
    <property type="match status" value="1"/>
</dbReference>
<protein>
    <submittedName>
        <fullName evidence="7">HAMP domain-containing protein</fullName>
    </submittedName>
</protein>
<dbReference type="EMBL" id="VBOU01000057">
    <property type="protein sequence ID" value="TMQ54729.1"/>
    <property type="molecule type" value="Genomic_DNA"/>
</dbReference>
<keyword evidence="4" id="KW-1133">Transmembrane helix</keyword>
<comment type="caution">
    <text evidence="7">The sequence shown here is derived from an EMBL/GenBank/DDBJ whole genome shotgun (WGS) entry which is preliminary data.</text>
</comment>
<dbReference type="Pfam" id="PF00672">
    <property type="entry name" value="HAMP"/>
    <property type="match status" value="1"/>
</dbReference>
<dbReference type="SUPFAM" id="SSF58104">
    <property type="entry name" value="Methyl-accepting chemotaxis protein (MCP) signaling domain"/>
    <property type="match status" value="1"/>
</dbReference>
<feature type="transmembrane region" description="Helical" evidence="4">
    <location>
        <begin position="174"/>
        <end position="198"/>
    </location>
</feature>
<evidence type="ECO:0000256" key="2">
    <source>
        <dbReference type="ARBA" id="ARBA00029447"/>
    </source>
</evidence>
<evidence type="ECO:0000313" key="7">
    <source>
        <dbReference type="EMBL" id="TMQ54729.1"/>
    </source>
</evidence>
<gene>
    <name evidence="7" type="ORF">E6K74_05170</name>
</gene>
<dbReference type="CDD" id="cd06225">
    <property type="entry name" value="HAMP"/>
    <property type="match status" value="1"/>
</dbReference>
<dbReference type="Pfam" id="PF00015">
    <property type="entry name" value="MCPsignal"/>
    <property type="match status" value="1"/>
</dbReference>
<dbReference type="GO" id="GO:0016020">
    <property type="term" value="C:membrane"/>
    <property type="evidence" value="ECO:0007669"/>
    <property type="project" value="InterPro"/>
</dbReference>
<dbReference type="Proteomes" id="UP000319829">
    <property type="component" value="Unassembled WGS sequence"/>
</dbReference>
<dbReference type="InterPro" id="IPR003660">
    <property type="entry name" value="HAMP_dom"/>
</dbReference>
<dbReference type="SMART" id="SM00283">
    <property type="entry name" value="MA"/>
    <property type="match status" value="1"/>
</dbReference>
<dbReference type="SMART" id="SM00304">
    <property type="entry name" value="HAMP"/>
    <property type="match status" value="1"/>
</dbReference>
<keyword evidence="4" id="KW-0472">Membrane</keyword>
<dbReference type="PANTHER" id="PTHR32089">
    <property type="entry name" value="METHYL-ACCEPTING CHEMOTAXIS PROTEIN MCPB"/>
    <property type="match status" value="1"/>
</dbReference>
<dbReference type="PANTHER" id="PTHR32089:SF112">
    <property type="entry name" value="LYSOZYME-LIKE PROTEIN-RELATED"/>
    <property type="match status" value="1"/>
</dbReference>
<evidence type="ECO:0000256" key="3">
    <source>
        <dbReference type="PROSITE-ProRule" id="PRU00284"/>
    </source>
</evidence>
<reference evidence="7 8" key="1">
    <citation type="journal article" date="2019" name="Nat. Microbiol.">
        <title>Mediterranean grassland soil C-N compound turnover is dependent on rainfall and depth, and is mediated by genomically divergent microorganisms.</title>
        <authorList>
            <person name="Diamond S."/>
            <person name="Andeer P.F."/>
            <person name="Li Z."/>
            <person name="Crits-Christoph A."/>
            <person name="Burstein D."/>
            <person name="Anantharaman K."/>
            <person name="Lane K.R."/>
            <person name="Thomas B.C."/>
            <person name="Pan C."/>
            <person name="Northen T.R."/>
            <person name="Banfield J.F."/>
        </authorList>
    </citation>
    <scope>NUCLEOTIDE SEQUENCE [LARGE SCALE GENOMIC DNA]</scope>
    <source>
        <strain evidence="7">WS_4</strain>
    </source>
</reference>
<evidence type="ECO:0000256" key="1">
    <source>
        <dbReference type="ARBA" id="ARBA00023224"/>
    </source>
</evidence>
<dbReference type="AlphaFoldDB" id="A0A538STL3"/>
<evidence type="ECO:0000259" key="5">
    <source>
        <dbReference type="PROSITE" id="PS50111"/>
    </source>
</evidence>
<keyword evidence="4" id="KW-0812">Transmembrane</keyword>
<accession>A0A538STL3</accession>